<protein>
    <recommendedName>
        <fullName evidence="1">VOC domain-containing protein</fullName>
    </recommendedName>
</protein>
<evidence type="ECO:0000313" key="2">
    <source>
        <dbReference type="EMBL" id="TDU28746.1"/>
    </source>
</evidence>
<evidence type="ECO:0000313" key="3">
    <source>
        <dbReference type="Proteomes" id="UP000295341"/>
    </source>
</evidence>
<dbReference type="InterPro" id="IPR029068">
    <property type="entry name" value="Glyas_Bleomycin-R_OHBP_Dase"/>
</dbReference>
<gene>
    <name evidence="2" type="ORF">DFR24_3121</name>
</gene>
<reference evidence="2 3" key="1">
    <citation type="submission" date="2019-03" db="EMBL/GenBank/DDBJ databases">
        <title>Genomic Encyclopedia of Type Strains, Phase IV (KMG-IV): sequencing the most valuable type-strain genomes for metagenomic binning, comparative biology and taxonomic classification.</title>
        <authorList>
            <person name="Goeker M."/>
        </authorList>
    </citation>
    <scope>NUCLEOTIDE SEQUENCE [LARGE SCALE GENOMIC DNA]</scope>
    <source>
        <strain evidence="2 3">DSM 26377</strain>
    </source>
</reference>
<dbReference type="InterPro" id="IPR037523">
    <property type="entry name" value="VOC_core"/>
</dbReference>
<dbReference type="RefSeq" id="WP_133882273.1">
    <property type="nucleotide sequence ID" value="NZ_MWIN01000018.1"/>
</dbReference>
<name>A0A4S3K332_9GAMM</name>
<dbReference type="PANTHER" id="PTHR36503:SF1">
    <property type="entry name" value="BLR2520 PROTEIN"/>
    <property type="match status" value="1"/>
</dbReference>
<proteinExistence type="predicted"/>
<dbReference type="OrthoDB" id="4265398at2"/>
<dbReference type="Pfam" id="PF00903">
    <property type="entry name" value="Glyoxalase"/>
    <property type="match status" value="1"/>
</dbReference>
<dbReference type="SUPFAM" id="SSF54593">
    <property type="entry name" value="Glyoxalase/Bleomycin resistance protein/Dihydroxybiphenyl dioxygenase"/>
    <property type="match status" value="1"/>
</dbReference>
<organism evidence="2 3">
    <name type="scientific">Panacagrimonas perspica</name>
    <dbReference type="NCBI Taxonomy" id="381431"/>
    <lineage>
        <taxon>Bacteria</taxon>
        <taxon>Pseudomonadati</taxon>
        <taxon>Pseudomonadota</taxon>
        <taxon>Gammaproteobacteria</taxon>
        <taxon>Nevskiales</taxon>
        <taxon>Nevskiaceae</taxon>
        <taxon>Panacagrimonas</taxon>
    </lineage>
</organism>
<dbReference type="PROSITE" id="PS51819">
    <property type="entry name" value="VOC"/>
    <property type="match status" value="1"/>
</dbReference>
<dbReference type="InterPro" id="IPR004360">
    <property type="entry name" value="Glyas_Fos-R_dOase_dom"/>
</dbReference>
<feature type="domain" description="VOC" evidence="1">
    <location>
        <begin position="4"/>
        <end position="128"/>
    </location>
</feature>
<evidence type="ECO:0000259" key="1">
    <source>
        <dbReference type="PROSITE" id="PS51819"/>
    </source>
</evidence>
<accession>A0A4S3K332</accession>
<keyword evidence="3" id="KW-1185">Reference proteome</keyword>
<dbReference type="Proteomes" id="UP000295341">
    <property type="component" value="Unassembled WGS sequence"/>
</dbReference>
<comment type="caution">
    <text evidence="2">The sequence shown here is derived from an EMBL/GenBank/DDBJ whole genome shotgun (WGS) entry which is preliminary data.</text>
</comment>
<sequence length="134" mass="14723">MEPRISFITLGVADLDRATRFYADVLKLPRIPMPDDAGVSFFEMGKTWLSLFPREELAKDAGLANDGGGFAGFTLAHNLGSIEAVDALFAELRAANVKIVKPPHRAPWGGYSGYFADSEGFLWEVAWNPHFPHA</sequence>
<dbReference type="PANTHER" id="PTHR36503">
    <property type="entry name" value="BLR2520 PROTEIN"/>
    <property type="match status" value="1"/>
</dbReference>
<dbReference type="EMBL" id="SOBT01000009">
    <property type="protein sequence ID" value="TDU28746.1"/>
    <property type="molecule type" value="Genomic_DNA"/>
</dbReference>
<dbReference type="AlphaFoldDB" id="A0A4S3K332"/>
<dbReference type="Gene3D" id="3.10.180.10">
    <property type="entry name" value="2,3-Dihydroxybiphenyl 1,2-Dioxygenase, domain 1"/>
    <property type="match status" value="1"/>
</dbReference>